<evidence type="ECO:0000313" key="11">
    <source>
        <dbReference type="Proteomes" id="UP000199046"/>
    </source>
</evidence>
<dbReference type="EMBL" id="FOLY01000003">
    <property type="protein sequence ID" value="SFC43480.1"/>
    <property type="molecule type" value="Genomic_DNA"/>
</dbReference>
<feature type="binding site" evidence="7">
    <location>
        <position position="89"/>
    </location>
    <ligand>
        <name>Zn(2+)</name>
        <dbReference type="ChEBI" id="CHEBI:29105"/>
        <label>2</label>
    </ligand>
</feature>
<keyword evidence="7" id="KW-0862">Zinc</keyword>
<evidence type="ECO:0000256" key="3">
    <source>
        <dbReference type="ARBA" id="ARBA00011738"/>
    </source>
</evidence>
<dbReference type="Gene3D" id="3.40.630.10">
    <property type="entry name" value="Zn peptidases"/>
    <property type="match status" value="1"/>
</dbReference>
<dbReference type="SUPFAM" id="SSF53187">
    <property type="entry name" value="Zn-dependent exopeptidases"/>
    <property type="match status" value="1"/>
</dbReference>
<sequence>MHNGEAIVAACDQLAAISADEGQLTRCYLTPEHARANAQLARWMQDAGMQTWQDAAGNQWGRLEGSDPSLAALVLGSHSDSVINAGRFDGPLGVLLAIGVAARLNAAGQRPKRSVDVVAFADEEGTRFGTALLGSRAVAGTWDPAWWEIVGRDGVTLRQAFLDFGLDPERVHEAARAPESMAGYLEAHIEQGPVLEAERRSLGVVTAIAGARRFSITIGGEAGHAGTTPLTLRRDALCGAAEAVVAIETLARAAGIVATVGSLETFPGAVNVIPGEVRMSLDIRAERDEDRDRTLAAIRETCDRIGETRGLVWRWHETHAAPAVACSPKLVEALSTSIETAIGSDNVPVMRLASGAGHDGMAMAAVCDIGMLFVRCDRGISHHPDESVQARDVDDALNAMSTAVAALVD</sequence>
<keyword evidence="5" id="KW-0378">Hydrolase</keyword>
<proteinExistence type="inferred from homology"/>
<dbReference type="CDD" id="cd03884">
    <property type="entry name" value="M20_bAS"/>
    <property type="match status" value="1"/>
</dbReference>
<evidence type="ECO:0000256" key="4">
    <source>
        <dbReference type="ARBA" id="ARBA00022723"/>
    </source>
</evidence>
<evidence type="ECO:0000256" key="6">
    <source>
        <dbReference type="ARBA" id="ARBA00023211"/>
    </source>
</evidence>
<dbReference type="Pfam" id="PF07687">
    <property type="entry name" value="M20_dimer"/>
    <property type="match status" value="1"/>
</dbReference>
<dbReference type="PANTHER" id="PTHR32494">
    <property type="entry name" value="ALLANTOATE DEIMINASE-RELATED"/>
    <property type="match status" value="1"/>
</dbReference>
<feature type="binding site" evidence="7">
    <location>
        <position position="78"/>
    </location>
    <ligand>
        <name>Zn(2+)</name>
        <dbReference type="ChEBI" id="CHEBI:29105"/>
        <label>1</label>
    </ligand>
</feature>
<evidence type="ECO:0000256" key="7">
    <source>
        <dbReference type="PIRSR" id="PIRSR001235-1"/>
    </source>
</evidence>
<dbReference type="RefSeq" id="WP_245742855.1">
    <property type="nucleotide sequence ID" value="NZ_FOLY01000003.1"/>
</dbReference>
<comment type="cofactor">
    <cofactor evidence="7">
        <name>Zn(2+)</name>
        <dbReference type="ChEBI" id="CHEBI:29105"/>
    </cofactor>
    <text evidence="7">Binds 2 Zn(2+) ions per subunit.</text>
</comment>
<dbReference type="PANTHER" id="PTHR32494:SF19">
    <property type="entry name" value="ALLANTOATE DEIMINASE-RELATED"/>
    <property type="match status" value="1"/>
</dbReference>
<evidence type="ECO:0000256" key="1">
    <source>
        <dbReference type="ARBA" id="ARBA00001936"/>
    </source>
</evidence>
<evidence type="ECO:0000256" key="5">
    <source>
        <dbReference type="ARBA" id="ARBA00022801"/>
    </source>
</evidence>
<dbReference type="Gene3D" id="3.30.70.360">
    <property type="match status" value="1"/>
</dbReference>
<dbReference type="GO" id="GO:0016813">
    <property type="term" value="F:hydrolase activity, acting on carbon-nitrogen (but not peptide) bonds, in linear amidines"/>
    <property type="evidence" value="ECO:0007669"/>
    <property type="project" value="InterPro"/>
</dbReference>
<evidence type="ECO:0000259" key="9">
    <source>
        <dbReference type="Pfam" id="PF07687"/>
    </source>
</evidence>
<keyword evidence="6" id="KW-0464">Manganese</keyword>
<dbReference type="InterPro" id="IPR010158">
    <property type="entry name" value="Amidase_Cbmase"/>
</dbReference>
<name>A0A1I1JDG3_9GAMM</name>
<dbReference type="NCBIfam" id="TIGR01879">
    <property type="entry name" value="hydantase"/>
    <property type="match status" value="1"/>
</dbReference>
<feature type="binding site" evidence="7">
    <location>
        <position position="382"/>
    </location>
    <ligand>
        <name>Zn(2+)</name>
        <dbReference type="ChEBI" id="CHEBI:29105"/>
        <label>2</label>
    </ligand>
</feature>
<dbReference type="PIRSF" id="PIRSF001235">
    <property type="entry name" value="Amidase_carbamoylase"/>
    <property type="match status" value="1"/>
</dbReference>
<dbReference type="Pfam" id="PF01546">
    <property type="entry name" value="Peptidase_M20"/>
    <property type="match status" value="1"/>
</dbReference>
<reference evidence="11" key="1">
    <citation type="submission" date="2016-10" db="EMBL/GenBank/DDBJ databases">
        <authorList>
            <person name="Varghese N."/>
            <person name="Submissions S."/>
        </authorList>
    </citation>
    <scope>NUCLEOTIDE SEQUENCE [LARGE SCALE GENOMIC DNA]</scope>
    <source>
        <strain evidence="11">DSM 23439</strain>
    </source>
</reference>
<feature type="binding site" evidence="8">
    <location>
        <position position="271"/>
    </location>
    <ligand>
        <name>allantoate</name>
        <dbReference type="ChEBI" id="CHEBI:17536"/>
    </ligand>
</feature>
<feature type="binding site" evidence="8">
    <location>
        <position position="284"/>
    </location>
    <ligand>
        <name>allantoate</name>
        <dbReference type="ChEBI" id="CHEBI:17536"/>
    </ligand>
</feature>
<feature type="binding site" evidence="7">
    <location>
        <position position="188"/>
    </location>
    <ligand>
        <name>Zn(2+)</name>
        <dbReference type="ChEBI" id="CHEBI:29105"/>
        <label>1</label>
    </ligand>
</feature>
<protein>
    <submittedName>
        <fullName evidence="10">Allantoate deiminase</fullName>
    </submittedName>
</protein>
<feature type="domain" description="Peptidase M20 dimerisation" evidence="9">
    <location>
        <begin position="209"/>
        <end position="305"/>
    </location>
</feature>
<evidence type="ECO:0000256" key="2">
    <source>
        <dbReference type="ARBA" id="ARBA00006153"/>
    </source>
</evidence>
<dbReference type="GO" id="GO:0046872">
    <property type="term" value="F:metal ion binding"/>
    <property type="evidence" value="ECO:0007669"/>
    <property type="project" value="UniProtKB-KW"/>
</dbReference>
<dbReference type="STRING" id="402385.SAMN05421848_1347"/>
<comment type="similarity">
    <text evidence="2">Belongs to the peptidase M20 family.</text>
</comment>
<gene>
    <name evidence="10" type="ORF">SAMN05421848_1347</name>
</gene>
<accession>A0A1I1JDG3</accession>
<comment type="cofactor">
    <cofactor evidence="1">
        <name>Mn(2+)</name>
        <dbReference type="ChEBI" id="CHEBI:29035"/>
    </cofactor>
</comment>
<dbReference type="InterPro" id="IPR002933">
    <property type="entry name" value="Peptidase_M20"/>
</dbReference>
<feature type="binding site" evidence="8">
    <location>
        <position position="213"/>
    </location>
    <ligand>
        <name>allantoate</name>
        <dbReference type="ChEBI" id="CHEBI:17536"/>
    </ligand>
</feature>
<dbReference type="InterPro" id="IPR011650">
    <property type="entry name" value="Peptidase_M20_dimer"/>
</dbReference>
<dbReference type="SUPFAM" id="SSF55031">
    <property type="entry name" value="Bacterial exopeptidase dimerisation domain"/>
    <property type="match status" value="1"/>
</dbReference>
<comment type="subunit">
    <text evidence="3">Homodimer.</text>
</comment>
<evidence type="ECO:0000313" key="10">
    <source>
        <dbReference type="EMBL" id="SFC43480.1"/>
    </source>
</evidence>
<feature type="binding site" evidence="7">
    <location>
        <position position="89"/>
    </location>
    <ligand>
        <name>Zn(2+)</name>
        <dbReference type="ChEBI" id="CHEBI:29105"/>
        <label>1</label>
    </ligand>
</feature>
<keyword evidence="4 7" id="KW-0479">Metal-binding</keyword>
<dbReference type="AlphaFoldDB" id="A0A1I1JDG3"/>
<keyword evidence="11" id="KW-1185">Reference proteome</keyword>
<dbReference type="NCBIfam" id="NF006775">
    <property type="entry name" value="PRK09290.2-5"/>
    <property type="match status" value="1"/>
</dbReference>
<evidence type="ECO:0000256" key="8">
    <source>
        <dbReference type="PIRSR" id="PIRSR001235-2"/>
    </source>
</evidence>
<dbReference type="Proteomes" id="UP000199046">
    <property type="component" value="Unassembled WGS sequence"/>
</dbReference>
<feature type="binding site" evidence="7">
    <location>
        <position position="124"/>
    </location>
    <ligand>
        <name>Zn(2+)</name>
        <dbReference type="ChEBI" id="CHEBI:29105"/>
        <label>2</label>
    </ligand>
</feature>
<organism evidence="10 11">
    <name type="scientific">Kushneria avicenniae</name>
    <dbReference type="NCBI Taxonomy" id="402385"/>
    <lineage>
        <taxon>Bacteria</taxon>
        <taxon>Pseudomonadati</taxon>
        <taxon>Pseudomonadota</taxon>
        <taxon>Gammaproteobacteria</taxon>
        <taxon>Oceanospirillales</taxon>
        <taxon>Halomonadaceae</taxon>
        <taxon>Kushneria</taxon>
    </lineage>
</organism>
<dbReference type="InterPro" id="IPR036264">
    <property type="entry name" value="Bact_exopeptidase_dim_dom"/>
</dbReference>